<reference evidence="2" key="1">
    <citation type="submission" date="2023-07" db="EMBL/GenBank/DDBJ databases">
        <authorList>
            <consortium name="AG Swart"/>
            <person name="Singh M."/>
            <person name="Singh A."/>
            <person name="Seah K."/>
            <person name="Emmerich C."/>
        </authorList>
    </citation>
    <scope>NUCLEOTIDE SEQUENCE</scope>
    <source>
        <strain evidence="2">DP1</strain>
    </source>
</reference>
<proteinExistence type="predicted"/>
<dbReference type="AlphaFoldDB" id="A0AAD1XX46"/>
<sequence length="108" mass="12565">MNDANQFYPIRLQDESFEIDKLSQASLGMPFNITNHDQEKPLTEVEIKQEGSAKKIESNNLSSDSSEKKKKREAKEEAKSCSERSQTMDKIKEKKEKDKERARESRQK</sequence>
<evidence type="ECO:0000313" key="2">
    <source>
        <dbReference type="EMBL" id="CAI2380966.1"/>
    </source>
</evidence>
<evidence type="ECO:0000313" key="3">
    <source>
        <dbReference type="Proteomes" id="UP001295684"/>
    </source>
</evidence>
<accession>A0AAD1XX46</accession>
<protein>
    <submittedName>
        <fullName evidence="2">Uncharacterized protein</fullName>
    </submittedName>
</protein>
<comment type="caution">
    <text evidence="2">The sequence shown here is derived from an EMBL/GenBank/DDBJ whole genome shotgun (WGS) entry which is preliminary data.</text>
</comment>
<dbReference type="EMBL" id="CAMPGE010022981">
    <property type="protein sequence ID" value="CAI2380966.1"/>
    <property type="molecule type" value="Genomic_DNA"/>
</dbReference>
<name>A0AAD1XX46_EUPCR</name>
<gene>
    <name evidence="2" type="ORF">ECRASSUSDP1_LOCUS22409</name>
</gene>
<feature type="compositionally biased region" description="Basic and acidic residues" evidence="1">
    <location>
        <begin position="36"/>
        <end position="57"/>
    </location>
</feature>
<evidence type="ECO:0000256" key="1">
    <source>
        <dbReference type="SAM" id="MobiDB-lite"/>
    </source>
</evidence>
<dbReference type="Proteomes" id="UP001295684">
    <property type="component" value="Unassembled WGS sequence"/>
</dbReference>
<keyword evidence="3" id="KW-1185">Reference proteome</keyword>
<organism evidence="2 3">
    <name type="scientific">Euplotes crassus</name>
    <dbReference type="NCBI Taxonomy" id="5936"/>
    <lineage>
        <taxon>Eukaryota</taxon>
        <taxon>Sar</taxon>
        <taxon>Alveolata</taxon>
        <taxon>Ciliophora</taxon>
        <taxon>Intramacronucleata</taxon>
        <taxon>Spirotrichea</taxon>
        <taxon>Hypotrichia</taxon>
        <taxon>Euplotida</taxon>
        <taxon>Euplotidae</taxon>
        <taxon>Moneuplotes</taxon>
    </lineage>
</organism>
<feature type="region of interest" description="Disordered" evidence="1">
    <location>
        <begin position="30"/>
        <end position="108"/>
    </location>
</feature>
<feature type="compositionally biased region" description="Basic and acidic residues" evidence="1">
    <location>
        <begin position="73"/>
        <end position="108"/>
    </location>
</feature>